<dbReference type="InterPro" id="IPR050710">
    <property type="entry name" value="Band7/mec-2_domain"/>
</dbReference>
<dbReference type="InterPro" id="IPR036013">
    <property type="entry name" value="Band_7/SPFH_dom_sf"/>
</dbReference>
<dbReference type="InterPro" id="IPR020980">
    <property type="entry name" value="Membrane_HflK_N"/>
</dbReference>
<evidence type="ECO:0000256" key="6">
    <source>
        <dbReference type="RuleBase" id="RU364113"/>
    </source>
</evidence>
<dbReference type="SMART" id="SM00244">
    <property type="entry name" value="PHB"/>
    <property type="match status" value="1"/>
</dbReference>
<comment type="subcellular location">
    <subcellularLocation>
        <location evidence="1 6">Membrane</location>
    </subcellularLocation>
</comment>
<evidence type="ECO:0000256" key="1">
    <source>
        <dbReference type="ARBA" id="ARBA00004370"/>
    </source>
</evidence>
<dbReference type="CDD" id="cd03404">
    <property type="entry name" value="SPFH_HflK"/>
    <property type="match status" value="1"/>
</dbReference>
<dbReference type="AlphaFoldDB" id="A0A0U2VXK6"/>
<name>A0A0U2VXK6_9BACT</name>
<dbReference type="PANTHER" id="PTHR43327">
    <property type="entry name" value="STOMATIN-LIKE PROTEIN 2, MITOCHONDRIAL"/>
    <property type="match status" value="1"/>
</dbReference>
<dbReference type="Pfam" id="PF01145">
    <property type="entry name" value="Band_7"/>
    <property type="match status" value="1"/>
</dbReference>
<evidence type="ECO:0000256" key="4">
    <source>
        <dbReference type="ARBA" id="ARBA00022989"/>
    </source>
</evidence>
<dbReference type="Gene3D" id="3.30.479.30">
    <property type="entry name" value="Band 7 domain"/>
    <property type="match status" value="1"/>
</dbReference>
<accession>A0A0U2VXK6</accession>
<comment type="similarity">
    <text evidence="2 6">Belongs to the band 7/mec-2 family. HflK subfamily.</text>
</comment>
<evidence type="ECO:0000259" key="8">
    <source>
        <dbReference type="SMART" id="SM00244"/>
    </source>
</evidence>
<dbReference type="SUPFAM" id="SSF117892">
    <property type="entry name" value="Band 7/SPFH domain"/>
    <property type="match status" value="1"/>
</dbReference>
<dbReference type="InterPro" id="IPR001107">
    <property type="entry name" value="Band_7"/>
</dbReference>
<evidence type="ECO:0000256" key="3">
    <source>
        <dbReference type="ARBA" id="ARBA00022692"/>
    </source>
</evidence>
<reference evidence="9" key="1">
    <citation type="journal article" date="2016" name="ISME J.">
        <title>Functional metagenomic screen reveals new and diverse microbial rhodopsins.</title>
        <authorList>
            <person name="Pushkarev A."/>
            <person name="Beja O."/>
        </authorList>
    </citation>
    <scope>NUCLEOTIDE SEQUENCE</scope>
</reference>
<dbReference type="PRINTS" id="PR00721">
    <property type="entry name" value="STOMATIN"/>
</dbReference>
<dbReference type="GO" id="GO:0016020">
    <property type="term" value="C:membrane"/>
    <property type="evidence" value="ECO:0007669"/>
    <property type="project" value="UniProtKB-SubCell"/>
</dbReference>
<protein>
    <recommendedName>
        <fullName evidence="6">Protein HflK</fullName>
    </recommendedName>
</protein>
<proteinExistence type="inferred from homology"/>
<keyword evidence="3" id="KW-0812">Transmembrane</keyword>
<sequence>MAWNEPGNNGRDPWGGGNRNDQGPPDLDEVLKKLQQRLGGLFGKSGGSGGGSDSGDGSGFDFSGKTLGVLALIVLVAYGALGLYKIDEQERAVVLRFGQFLETKTPGLRWNAPLIDEVNKVNVTRVRTHTSQGVMLTEDENIVDVTLAVQYVISNPRDFLLNVRQPEVTLTHATDSAIRHVVGSAEMTAVISEGREALGGDVQRRLQEYLDNYVAGLRVVKVNLENSQPPSQVQAAFDDVIKAREDEQRLKNQAEAYSNGVIPEARGRAQRVLEEANAYREQVVAQAQGEADRFLKLLAEYRKAPDVTRQRLYIDAVQEVMQRSSKVMVDVDSGSNIMYLPLDRIASQAAPSIANQNRGSSSLATVQQAAGGMTPGDIRSLTDQVIQEIRSRQTDDSQRGSIR</sequence>
<comment type="subunit">
    <text evidence="6">HflC and HflK may interact to form a multimeric complex.</text>
</comment>
<evidence type="ECO:0000256" key="5">
    <source>
        <dbReference type="ARBA" id="ARBA00023136"/>
    </source>
</evidence>
<evidence type="ECO:0000256" key="2">
    <source>
        <dbReference type="ARBA" id="ARBA00006971"/>
    </source>
</evidence>
<evidence type="ECO:0000256" key="7">
    <source>
        <dbReference type="SAM" id="MobiDB-lite"/>
    </source>
</evidence>
<dbReference type="InterPro" id="IPR010201">
    <property type="entry name" value="HflK"/>
</dbReference>
<feature type="region of interest" description="Disordered" evidence="7">
    <location>
        <begin position="1"/>
        <end position="27"/>
    </location>
</feature>
<dbReference type="InterPro" id="IPR001972">
    <property type="entry name" value="Stomatin_HflK_fam"/>
</dbReference>
<dbReference type="Pfam" id="PF12221">
    <property type="entry name" value="HflK_N"/>
    <property type="match status" value="1"/>
</dbReference>
<dbReference type="EMBL" id="KT201085">
    <property type="protein sequence ID" value="ALS56016.1"/>
    <property type="molecule type" value="Genomic_DNA"/>
</dbReference>
<keyword evidence="4" id="KW-1133">Transmembrane helix</keyword>
<organism evidence="9">
    <name type="scientific">uncultured bacterium EIL107F05</name>
    <dbReference type="NCBI Taxonomy" id="1768198"/>
    <lineage>
        <taxon>Bacteria</taxon>
        <taxon>environmental samples</taxon>
    </lineage>
</organism>
<evidence type="ECO:0000313" key="9">
    <source>
        <dbReference type="EMBL" id="ALS56016.1"/>
    </source>
</evidence>
<dbReference type="NCBIfam" id="TIGR01933">
    <property type="entry name" value="hflK"/>
    <property type="match status" value="1"/>
</dbReference>
<comment type="function">
    <text evidence="6">HflC and HflK could encode or regulate a protease.</text>
</comment>
<feature type="domain" description="Band 7" evidence="8">
    <location>
        <begin position="81"/>
        <end position="241"/>
    </location>
</feature>
<keyword evidence="5" id="KW-0472">Membrane</keyword>
<dbReference type="PANTHER" id="PTHR43327:SF2">
    <property type="entry name" value="MODULATOR OF FTSH PROTEASE HFLK"/>
    <property type="match status" value="1"/>
</dbReference>